<evidence type="ECO:0000256" key="4">
    <source>
        <dbReference type="ARBA" id="ARBA00022525"/>
    </source>
</evidence>
<keyword evidence="9" id="KW-0732">Signal</keyword>
<evidence type="ECO:0000256" key="5">
    <source>
        <dbReference type="ARBA" id="ARBA00022690"/>
    </source>
</evidence>
<dbReference type="GO" id="GO:0030414">
    <property type="term" value="F:peptidase inhibitor activity"/>
    <property type="evidence" value="ECO:0007669"/>
    <property type="project" value="UniProtKB-KW"/>
</dbReference>
<dbReference type="InterPro" id="IPR020054">
    <property type="entry name" value="Prot_inh_SSI_I16_CS"/>
</dbReference>
<evidence type="ECO:0000256" key="9">
    <source>
        <dbReference type="SAM" id="SignalP"/>
    </source>
</evidence>
<evidence type="ECO:0000259" key="10">
    <source>
        <dbReference type="Pfam" id="PF00720"/>
    </source>
</evidence>
<keyword evidence="5 8" id="KW-0646">Protease inhibitor</keyword>
<comment type="similarity">
    <text evidence="2 8">Belongs to the protease inhibitor I16 (SSI) family.</text>
</comment>
<evidence type="ECO:0000256" key="3">
    <source>
        <dbReference type="ARBA" id="ARBA00011738"/>
    </source>
</evidence>
<keyword evidence="12" id="KW-1185">Reference proteome</keyword>
<accession>A0ABT2CE54</accession>
<keyword evidence="4" id="KW-0964">Secreted</keyword>
<evidence type="ECO:0000256" key="7">
    <source>
        <dbReference type="ARBA" id="ARBA00023157"/>
    </source>
</evidence>
<evidence type="ECO:0000313" key="12">
    <source>
        <dbReference type="Proteomes" id="UP001431313"/>
    </source>
</evidence>
<feature type="signal peptide" evidence="9">
    <location>
        <begin position="1"/>
        <end position="27"/>
    </location>
</feature>
<dbReference type="Proteomes" id="UP001431313">
    <property type="component" value="Unassembled WGS sequence"/>
</dbReference>
<dbReference type="Gene3D" id="3.30.350.10">
    <property type="entry name" value="Subtilisin inhibitor-like"/>
    <property type="match status" value="1"/>
</dbReference>
<sequence length="140" mass="14583">MNFPPRPTRRAAVAAALLALVASTAPAAAVSAGPVRAQGPDRGLFLTVSGADQSWIRGVRLRCMPEPEGVHPEAAGACAALDAADGDFDRLAGRSKACTKRSEPIEVGATGSWHGRTVGWRKTYPNACLLDAATGPVFRF</sequence>
<dbReference type="SUPFAM" id="SSF55399">
    <property type="entry name" value="Subtilisin inhibitor"/>
    <property type="match status" value="1"/>
</dbReference>
<dbReference type="InterPro" id="IPR006311">
    <property type="entry name" value="TAT_signal"/>
</dbReference>
<dbReference type="EMBL" id="JANUGQ010000005">
    <property type="protein sequence ID" value="MCS0635695.1"/>
    <property type="molecule type" value="Genomic_DNA"/>
</dbReference>
<name>A0ABT2CE54_9ACTN</name>
<dbReference type="Pfam" id="PF00720">
    <property type="entry name" value="SSI"/>
    <property type="match status" value="1"/>
</dbReference>
<proteinExistence type="inferred from homology"/>
<gene>
    <name evidence="11" type="ORF">NX801_08460</name>
</gene>
<keyword evidence="7" id="KW-1015">Disulfide bond</keyword>
<feature type="domain" description="Subtilisin inhibitor" evidence="10">
    <location>
        <begin position="44"/>
        <end position="126"/>
    </location>
</feature>
<protein>
    <submittedName>
        <fullName evidence="11">Subtilase-type protease inhibitor</fullName>
    </submittedName>
</protein>
<organism evidence="11 12">
    <name type="scientific">Streptomyces pyxinae</name>
    <dbReference type="NCBI Taxonomy" id="2970734"/>
    <lineage>
        <taxon>Bacteria</taxon>
        <taxon>Bacillati</taxon>
        <taxon>Actinomycetota</taxon>
        <taxon>Actinomycetes</taxon>
        <taxon>Kitasatosporales</taxon>
        <taxon>Streptomycetaceae</taxon>
        <taxon>Streptomyces</taxon>
    </lineage>
</organism>
<evidence type="ECO:0000256" key="2">
    <source>
        <dbReference type="ARBA" id="ARBA00010472"/>
    </source>
</evidence>
<evidence type="ECO:0000313" key="11">
    <source>
        <dbReference type="EMBL" id="MCS0635695.1"/>
    </source>
</evidence>
<keyword evidence="6 8" id="KW-0722">Serine protease inhibitor</keyword>
<evidence type="ECO:0000256" key="1">
    <source>
        <dbReference type="ARBA" id="ARBA00004613"/>
    </source>
</evidence>
<comment type="subunit">
    <text evidence="3">Homodimer.</text>
</comment>
<dbReference type="PROSITE" id="PS00999">
    <property type="entry name" value="SSI"/>
    <property type="match status" value="1"/>
</dbReference>
<evidence type="ECO:0000256" key="8">
    <source>
        <dbReference type="RuleBase" id="RU003471"/>
    </source>
</evidence>
<reference evidence="11" key="1">
    <citation type="submission" date="2022-08" db="EMBL/GenBank/DDBJ databases">
        <authorList>
            <person name="Somphong A."/>
            <person name="Phongsopitanun W."/>
        </authorList>
    </citation>
    <scope>NUCLEOTIDE SEQUENCE</scope>
    <source>
        <strain evidence="11">LP05-1</strain>
    </source>
</reference>
<comment type="caution">
    <text evidence="11">The sequence shown here is derived from an EMBL/GenBank/DDBJ whole genome shotgun (WGS) entry which is preliminary data.</text>
</comment>
<dbReference type="PRINTS" id="PR00294">
    <property type="entry name" value="SSBTLNINHBTR"/>
</dbReference>
<dbReference type="RefSeq" id="WP_258786578.1">
    <property type="nucleotide sequence ID" value="NZ_JANUGQ010000005.1"/>
</dbReference>
<dbReference type="InterPro" id="IPR023549">
    <property type="entry name" value="Subtilisin_inhibitor"/>
</dbReference>
<dbReference type="PROSITE" id="PS51318">
    <property type="entry name" value="TAT"/>
    <property type="match status" value="1"/>
</dbReference>
<evidence type="ECO:0000256" key="6">
    <source>
        <dbReference type="ARBA" id="ARBA00022900"/>
    </source>
</evidence>
<dbReference type="InterPro" id="IPR000691">
    <property type="entry name" value="Prot_inh_I16_SSI"/>
</dbReference>
<dbReference type="InterPro" id="IPR036819">
    <property type="entry name" value="Subtilisin_inhibitor-like_sf"/>
</dbReference>
<feature type="chain" id="PRO_5047175594" evidence="9">
    <location>
        <begin position="28"/>
        <end position="140"/>
    </location>
</feature>
<comment type="subcellular location">
    <subcellularLocation>
        <location evidence="1">Secreted</location>
    </subcellularLocation>
</comment>